<evidence type="ECO:0000256" key="2">
    <source>
        <dbReference type="ARBA" id="ARBA00023315"/>
    </source>
</evidence>
<dbReference type="Pfam" id="PF02458">
    <property type="entry name" value="Transferase"/>
    <property type="match status" value="1"/>
</dbReference>
<evidence type="ECO:0000313" key="4">
    <source>
        <dbReference type="Proteomes" id="UP000030689"/>
    </source>
</evidence>
<dbReference type="PANTHER" id="PTHR31625">
    <property type="match status" value="1"/>
</dbReference>
<gene>
    <name evidence="3" type="ORF">EUTSA_v10000474mg</name>
</gene>
<keyword evidence="2" id="KW-0012">Acyltransferase</keyword>
<evidence type="ECO:0000313" key="3">
    <source>
        <dbReference type="EMBL" id="ESQ46662.1"/>
    </source>
</evidence>
<dbReference type="Gramene" id="ESQ46662">
    <property type="protein sequence ID" value="ESQ46662"/>
    <property type="gene ID" value="EUTSA_v10000474mg"/>
</dbReference>
<dbReference type="AlphaFoldDB" id="V4LVX9"/>
<organism evidence="3 4">
    <name type="scientific">Eutrema salsugineum</name>
    <name type="common">Saltwater cress</name>
    <name type="synonym">Sisymbrium salsugineum</name>
    <dbReference type="NCBI Taxonomy" id="72664"/>
    <lineage>
        <taxon>Eukaryota</taxon>
        <taxon>Viridiplantae</taxon>
        <taxon>Streptophyta</taxon>
        <taxon>Embryophyta</taxon>
        <taxon>Tracheophyta</taxon>
        <taxon>Spermatophyta</taxon>
        <taxon>Magnoliopsida</taxon>
        <taxon>eudicotyledons</taxon>
        <taxon>Gunneridae</taxon>
        <taxon>Pentapetalae</taxon>
        <taxon>rosids</taxon>
        <taxon>malvids</taxon>
        <taxon>Brassicales</taxon>
        <taxon>Brassicaceae</taxon>
        <taxon>Eutremeae</taxon>
        <taxon>Eutrema</taxon>
    </lineage>
</organism>
<dbReference type="SUPFAM" id="SSF52777">
    <property type="entry name" value="CoA-dependent acyltransferases"/>
    <property type="match status" value="1"/>
</dbReference>
<dbReference type="OMA" id="ELAYWEG"/>
<dbReference type="EMBL" id="KI517426">
    <property type="protein sequence ID" value="ESQ46662.1"/>
    <property type="molecule type" value="Genomic_DNA"/>
</dbReference>
<dbReference type="Proteomes" id="UP000030689">
    <property type="component" value="Unassembled WGS sequence"/>
</dbReference>
<dbReference type="InterPro" id="IPR023213">
    <property type="entry name" value="CAT-like_dom_sf"/>
</dbReference>
<keyword evidence="1" id="KW-0808">Transferase</keyword>
<proteinExistence type="predicted"/>
<evidence type="ECO:0008006" key="5">
    <source>
        <dbReference type="Google" id="ProtNLM"/>
    </source>
</evidence>
<dbReference type="InterPro" id="IPR051504">
    <property type="entry name" value="Plant_metabolite_acyltrans"/>
</dbReference>
<dbReference type="eggNOG" id="ENOG502QPXT">
    <property type="taxonomic scope" value="Eukaryota"/>
</dbReference>
<protein>
    <recommendedName>
        <fullName evidence="5">BAHD acyltransferase</fullName>
    </recommendedName>
</protein>
<reference evidence="3 4" key="1">
    <citation type="journal article" date="2013" name="Front. Plant Sci.">
        <title>The Reference Genome of the Halophytic Plant Eutrema salsugineum.</title>
        <authorList>
            <person name="Yang R."/>
            <person name="Jarvis D.E."/>
            <person name="Chen H."/>
            <person name="Beilstein M.A."/>
            <person name="Grimwood J."/>
            <person name="Jenkins J."/>
            <person name="Shu S."/>
            <person name="Prochnik S."/>
            <person name="Xin M."/>
            <person name="Ma C."/>
            <person name="Schmutz J."/>
            <person name="Wing R.A."/>
            <person name="Mitchell-Olds T."/>
            <person name="Schumaker K.S."/>
            <person name="Wang X."/>
        </authorList>
    </citation>
    <scope>NUCLEOTIDE SEQUENCE [LARGE SCALE GENOMIC DNA]</scope>
</reference>
<sequence length="431" mass="48737">MALNVIKISRVSPATQLVDPLILPLTFFDFFWLKLNPTKRITFYRLTESSRDSFYSVILPKLELSLSLVLTHFLPLTGHLKWDPQDHKPHIIVLPQDSVSLTVSETEADFSLLSSKGLRHQTELLALAPELPVYSDSASVFTLQITLFPNQGFCIGITLHHAAMDGKTVVRFLRSWAHICKHGSMPQDFHLPMLLDRTAINVPAELESKIFQLPLFLPQDNENLRTLKFLPVKNIDDVLRITLELTLENVKKLRERAKTGSTRSDLHLSTFVVTYAYVLTCMVKARGVDAEQPVPFTYVADFRDRLDPPVPVTYFGNCVLPIHISSYKAKTDSIRDLSSRGVESIWELYEEGFKKIERGTQKLIVAGSNKFKVYGTDFGWGRPVSTENISNSVNVLFSLSERRDETGGAEISMCLKKCEMDVFVSVFQNGL</sequence>
<dbReference type="KEGG" id="eus:EUTSA_v10000474mg"/>
<dbReference type="GO" id="GO:0016747">
    <property type="term" value="F:acyltransferase activity, transferring groups other than amino-acyl groups"/>
    <property type="evidence" value="ECO:0007669"/>
    <property type="project" value="UniProtKB-ARBA"/>
</dbReference>
<name>V4LVX9_EUTSA</name>
<keyword evidence="4" id="KW-1185">Reference proteome</keyword>
<accession>V4LVX9</accession>
<evidence type="ECO:0000256" key="1">
    <source>
        <dbReference type="ARBA" id="ARBA00022679"/>
    </source>
</evidence>
<dbReference type="Gene3D" id="3.30.559.10">
    <property type="entry name" value="Chloramphenicol acetyltransferase-like domain"/>
    <property type="match status" value="2"/>
</dbReference>